<dbReference type="InterPro" id="IPR021270">
    <property type="entry name" value="DUF2849"/>
</dbReference>
<evidence type="ECO:0000313" key="1">
    <source>
        <dbReference type="EMBL" id="TFU01517.1"/>
    </source>
</evidence>
<proteinExistence type="predicted"/>
<gene>
    <name evidence="1" type="ORF">EUV02_13460</name>
</gene>
<comment type="caution">
    <text evidence="1">The sequence shown here is derived from an EMBL/GenBank/DDBJ whole genome shotgun (WGS) entry which is preliminary data.</text>
</comment>
<protein>
    <submittedName>
        <fullName evidence="1">DUF2849 domain-containing protein</fullName>
    </submittedName>
</protein>
<reference evidence="1 2" key="1">
    <citation type="submission" date="2019-02" db="EMBL/GenBank/DDBJ databases">
        <title>Polymorphobacter sp. isolated from the lake at the Tibet of China.</title>
        <authorList>
            <person name="Li A."/>
        </authorList>
    </citation>
    <scope>NUCLEOTIDE SEQUENCE [LARGE SCALE GENOMIC DNA]</scope>
    <source>
        <strain evidence="1 2">DJ1R-1</strain>
    </source>
</reference>
<dbReference type="EMBL" id="SIHO01000003">
    <property type="protein sequence ID" value="TFU01517.1"/>
    <property type="molecule type" value="Genomic_DNA"/>
</dbReference>
<organism evidence="1 2">
    <name type="scientific">Glacieibacterium arshaanense</name>
    <dbReference type="NCBI Taxonomy" id="2511025"/>
    <lineage>
        <taxon>Bacteria</taxon>
        <taxon>Pseudomonadati</taxon>
        <taxon>Pseudomonadota</taxon>
        <taxon>Alphaproteobacteria</taxon>
        <taxon>Sphingomonadales</taxon>
        <taxon>Sphingosinicellaceae</taxon>
        <taxon>Glacieibacterium</taxon>
    </lineage>
</organism>
<dbReference type="OrthoDB" id="9815695at2"/>
<keyword evidence="2" id="KW-1185">Reference proteome</keyword>
<dbReference type="AlphaFoldDB" id="A0A4Y9ELV7"/>
<name>A0A4Y9ELV7_9SPHN</name>
<sequence>MRLLTANDTLTGDVIWWSGKGWSLNLADAVALGAEGDALLAEVVAAENVNDPNIIEAEAGSPPRPRTMRERIRGFGPTVRADLARAAAPHPDQTKAA</sequence>
<dbReference type="Proteomes" id="UP000297737">
    <property type="component" value="Unassembled WGS sequence"/>
</dbReference>
<evidence type="ECO:0000313" key="2">
    <source>
        <dbReference type="Proteomes" id="UP000297737"/>
    </source>
</evidence>
<accession>A0A4Y9ELV7</accession>
<dbReference type="Pfam" id="PF11011">
    <property type="entry name" value="DUF2849"/>
    <property type="match status" value="1"/>
</dbReference>